<protein>
    <submittedName>
        <fullName evidence="1">Unannotated protein</fullName>
    </submittedName>
</protein>
<sequence>MIGRLSLVTVNRTNKTISATVTLTADVVTALNGAFGLTLTGTPVLGTIVSTPTS</sequence>
<name>A0A6J7HUU4_9ZZZZ</name>
<dbReference type="EMBL" id="CAFBMX010000003">
    <property type="protein sequence ID" value="CAB4923562.1"/>
    <property type="molecule type" value="Genomic_DNA"/>
</dbReference>
<reference evidence="1" key="1">
    <citation type="submission" date="2020-05" db="EMBL/GenBank/DDBJ databases">
        <authorList>
            <person name="Chiriac C."/>
            <person name="Salcher M."/>
            <person name="Ghai R."/>
            <person name="Kavagutti S V."/>
        </authorList>
    </citation>
    <scope>NUCLEOTIDE SEQUENCE</scope>
</reference>
<proteinExistence type="predicted"/>
<accession>A0A6J7HUU4</accession>
<evidence type="ECO:0000313" key="1">
    <source>
        <dbReference type="EMBL" id="CAB4923562.1"/>
    </source>
</evidence>
<gene>
    <name evidence="1" type="ORF">UFOPK3674_00698</name>
</gene>
<organism evidence="1">
    <name type="scientific">freshwater metagenome</name>
    <dbReference type="NCBI Taxonomy" id="449393"/>
    <lineage>
        <taxon>unclassified sequences</taxon>
        <taxon>metagenomes</taxon>
        <taxon>ecological metagenomes</taxon>
    </lineage>
</organism>
<dbReference type="AlphaFoldDB" id="A0A6J7HUU4"/>